<evidence type="ECO:0000259" key="1">
    <source>
        <dbReference type="Pfam" id="PF24764"/>
    </source>
</evidence>
<dbReference type="Proteomes" id="UP001152795">
    <property type="component" value="Unassembled WGS sequence"/>
</dbReference>
<dbReference type="AlphaFoldDB" id="A0A6S7K5C3"/>
<proteinExistence type="predicted"/>
<dbReference type="Pfam" id="PF24764">
    <property type="entry name" value="rva_4"/>
    <property type="match status" value="1"/>
</dbReference>
<dbReference type="PANTHER" id="PTHR46791">
    <property type="entry name" value="EXPRESSED PROTEIN"/>
    <property type="match status" value="1"/>
</dbReference>
<dbReference type="PANTHER" id="PTHR46791:SF5">
    <property type="entry name" value="CLR5 DOMAIN-CONTAINING PROTEIN-RELATED"/>
    <property type="match status" value="1"/>
</dbReference>
<gene>
    <name evidence="2" type="ORF">PACLA_8A039091</name>
</gene>
<dbReference type="InterPro" id="IPR058913">
    <property type="entry name" value="Integrase_dom_put"/>
</dbReference>
<evidence type="ECO:0000313" key="2">
    <source>
        <dbReference type="EMBL" id="CAB4038688.1"/>
    </source>
</evidence>
<sequence length="201" mass="23131">MIVFLKASTNNKAETVLGYFQNAVHQYNLPSRQIERLWRDVNRVICSRFLNIFLFLEQRNLFDPSNELHFYCLHLVYVKLINKALEEFIGQWNNHPVSTECNFTPNQLWVQGMLNLRNSCYSAVSSVIEGEVPFADIEMYGVDEEELLPNEQEDYAVVVPDTRVPLSDIQVQQLSEACNDIQESVEGGNGIASYQLVHEVL</sequence>
<comment type="caution">
    <text evidence="2">The sequence shown here is derived from an EMBL/GenBank/DDBJ whole genome shotgun (WGS) entry which is preliminary data.</text>
</comment>
<accession>A0A6S7K5C3</accession>
<evidence type="ECO:0000313" key="3">
    <source>
        <dbReference type="Proteomes" id="UP001152795"/>
    </source>
</evidence>
<dbReference type="OrthoDB" id="2686689at2759"/>
<reference evidence="2" key="1">
    <citation type="submission" date="2020-04" db="EMBL/GenBank/DDBJ databases">
        <authorList>
            <person name="Alioto T."/>
            <person name="Alioto T."/>
            <person name="Gomez Garrido J."/>
        </authorList>
    </citation>
    <scope>NUCLEOTIDE SEQUENCE</scope>
    <source>
        <strain evidence="2">A484AB</strain>
    </source>
</reference>
<keyword evidence="3" id="KW-1185">Reference proteome</keyword>
<feature type="domain" description="Integrase core" evidence="1">
    <location>
        <begin position="32"/>
        <end position="119"/>
    </location>
</feature>
<protein>
    <recommendedName>
        <fullName evidence="1">Integrase core domain-containing protein</fullName>
    </recommendedName>
</protein>
<dbReference type="EMBL" id="CACRXK020024475">
    <property type="protein sequence ID" value="CAB4038688.1"/>
    <property type="molecule type" value="Genomic_DNA"/>
</dbReference>
<name>A0A6S7K5C3_PARCT</name>
<organism evidence="2 3">
    <name type="scientific">Paramuricea clavata</name>
    <name type="common">Red gorgonian</name>
    <name type="synonym">Violescent sea-whip</name>
    <dbReference type="NCBI Taxonomy" id="317549"/>
    <lineage>
        <taxon>Eukaryota</taxon>
        <taxon>Metazoa</taxon>
        <taxon>Cnidaria</taxon>
        <taxon>Anthozoa</taxon>
        <taxon>Octocorallia</taxon>
        <taxon>Malacalcyonacea</taxon>
        <taxon>Plexauridae</taxon>
        <taxon>Paramuricea</taxon>
    </lineage>
</organism>